<name>A0ABT0XHK9_9BACI</name>
<keyword evidence="6 8" id="KW-0472">Membrane</keyword>
<dbReference type="InterPro" id="IPR013685">
    <property type="entry name" value="POTRA_FtsQ_type"/>
</dbReference>
<evidence type="ECO:0000313" key="11">
    <source>
        <dbReference type="Proteomes" id="UP001203665"/>
    </source>
</evidence>
<keyword evidence="4 8" id="KW-0812">Transmembrane</keyword>
<evidence type="ECO:0000256" key="2">
    <source>
        <dbReference type="ARBA" id="ARBA00022475"/>
    </source>
</evidence>
<evidence type="ECO:0000256" key="8">
    <source>
        <dbReference type="HAMAP-Rule" id="MF_00912"/>
    </source>
</evidence>
<keyword evidence="7 8" id="KW-0131">Cell cycle</keyword>
<dbReference type="EMBL" id="JAMQJY010000001">
    <property type="protein sequence ID" value="MCM2674818.1"/>
    <property type="molecule type" value="Genomic_DNA"/>
</dbReference>
<dbReference type="PROSITE" id="PS51779">
    <property type="entry name" value="POTRA"/>
    <property type="match status" value="1"/>
</dbReference>
<dbReference type="RefSeq" id="WP_251604913.1">
    <property type="nucleotide sequence ID" value="NZ_JAMQJY010000001.1"/>
</dbReference>
<evidence type="ECO:0000256" key="4">
    <source>
        <dbReference type="ARBA" id="ARBA00022692"/>
    </source>
</evidence>
<dbReference type="PANTHER" id="PTHR37820">
    <property type="entry name" value="CELL DIVISION PROTEIN DIVIB"/>
    <property type="match status" value="1"/>
</dbReference>
<dbReference type="Gene3D" id="3.10.20.310">
    <property type="entry name" value="membrane protein fhac"/>
    <property type="match status" value="1"/>
</dbReference>
<sequence>MSDKKVISVNDRIPSLKEQRKQRANRRLLFFLGIFFVLLVLMIYFQSPLSNIKEIQVNGNVVADEEEIIEASELSIGDSIWNLHKELSVTQMEELKEVASAELSRKLPNKVEIQITEYPRVGYVKQQDGYYPMLESGAILDALPEGDIPSDAPVIIAEEEMVKLERLAAELGEISDQIKERISEILFIPTEEDPLALRLYMNDGLIVQTSVNNFSEWMTPYPSVAKEVDRSKHGILHMKMSPYFEDLNYQEEEEIEE</sequence>
<comment type="function">
    <text evidence="8">Cell division protein that may be involved in stabilizing or promoting the assembly of the division complex.</text>
</comment>
<evidence type="ECO:0000259" key="9">
    <source>
        <dbReference type="PROSITE" id="PS51779"/>
    </source>
</evidence>
<evidence type="ECO:0000256" key="1">
    <source>
        <dbReference type="ARBA" id="ARBA00004370"/>
    </source>
</evidence>
<dbReference type="Proteomes" id="UP001203665">
    <property type="component" value="Unassembled WGS sequence"/>
</dbReference>
<dbReference type="PANTHER" id="PTHR37820:SF1">
    <property type="entry name" value="CELL DIVISION PROTEIN FTSQ"/>
    <property type="match status" value="1"/>
</dbReference>
<dbReference type="InterPro" id="IPR034746">
    <property type="entry name" value="POTRA"/>
</dbReference>
<dbReference type="InterPro" id="IPR026580">
    <property type="entry name" value="DivIB"/>
</dbReference>
<dbReference type="Pfam" id="PF08478">
    <property type="entry name" value="POTRA_1"/>
    <property type="match status" value="1"/>
</dbReference>
<keyword evidence="11" id="KW-1185">Reference proteome</keyword>
<reference evidence="10" key="1">
    <citation type="submission" date="2022-06" db="EMBL/GenBank/DDBJ databases">
        <title>Alkalicoccobacillus porphyridii sp. nov., isolated from a marine red alga, Porphyridium purpureum and reclassification of Shouchella plakortidis and Shouchella gibsonii as Alkalicoccobacillus plakortidis comb. nov. and Alkalicoccobacillus gibsonii comb. nov.</title>
        <authorList>
            <person name="Kim K.H."/>
            <person name="Lee J.K."/>
            <person name="Han D.M."/>
            <person name="Baek J.H."/>
            <person name="Jeon C.O."/>
        </authorList>
    </citation>
    <scope>NUCLEOTIDE SEQUENCE</scope>
    <source>
        <strain evidence="10">DSM 19153</strain>
    </source>
</reference>
<evidence type="ECO:0000256" key="3">
    <source>
        <dbReference type="ARBA" id="ARBA00022618"/>
    </source>
</evidence>
<dbReference type="InterPro" id="IPR050487">
    <property type="entry name" value="FtsQ_DivIB"/>
</dbReference>
<organism evidence="10 11">
    <name type="scientific">Alkalicoccobacillus plakortidis</name>
    <dbReference type="NCBI Taxonomy" id="444060"/>
    <lineage>
        <taxon>Bacteria</taxon>
        <taxon>Bacillati</taxon>
        <taxon>Bacillota</taxon>
        <taxon>Bacilli</taxon>
        <taxon>Bacillales</taxon>
        <taxon>Bacillaceae</taxon>
        <taxon>Alkalicoccobacillus</taxon>
    </lineage>
</organism>
<comment type="similarity">
    <text evidence="8">Belongs to the FtsQ/DivIB family. DivIB subfamily.</text>
</comment>
<feature type="transmembrane region" description="Helical" evidence="8">
    <location>
        <begin position="28"/>
        <end position="45"/>
    </location>
</feature>
<dbReference type="Pfam" id="PF03799">
    <property type="entry name" value="FtsQ_DivIB_C"/>
    <property type="match status" value="1"/>
</dbReference>
<keyword evidence="3 8" id="KW-0132">Cell division</keyword>
<dbReference type="HAMAP" id="MF_00912">
    <property type="entry name" value="DivIB"/>
    <property type="match status" value="1"/>
</dbReference>
<keyword evidence="5 8" id="KW-1133">Transmembrane helix</keyword>
<keyword evidence="2 8" id="KW-1003">Cell membrane</keyword>
<dbReference type="Gene3D" id="3.40.50.10960">
    <property type="match status" value="1"/>
</dbReference>
<evidence type="ECO:0000256" key="7">
    <source>
        <dbReference type="ARBA" id="ARBA00023306"/>
    </source>
</evidence>
<gene>
    <name evidence="8" type="primary">divIB</name>
    <name evidence="10" type="ORF">NDM98_04385</name>
</gene>
<comment type="caution">
    <text evidence="10">The sequence shown here is derived from an EMBL/GenBank/DDBJ whole genome shotgun (WGS) entry which is preliminary data.</text>
</comment>
<evidence type="ECO:0000256" key="6">
    <source>
        <dbReference type="ARBA" id="ARBA00023136"/>
    </source>
</evidence>
<feature type="domain" description="POTRA" evidence="9">
    <location>
        <begin position="50"/>
        <end position="118"/>
    </location>
</feature>
<protein>
    <recommendedName>
        <fullName evidence="8">Cell division protein DivIB</fullName>
    </recommendedName>
</protein>
<accession>A0ABT0XHK9</accession>
<evidence type="ECO:0000256" key="5">
    <source>
        <dbReference type="ARBA" id="ARBA00022989"/>
    </source>
</evidence>
<comment type="subcellular location">
    <subcellularLocation>
        <location evidence="8">Cell membrane</location>
        <topology evidence="8">Single-pass type II membrane protein</topology>
    </subcellularLocation>
    <subcellularLocation>
        <location evidence="1">Membrane</location>
    </subcellularLocation>
    <text evidence="8">Localizes to the division septum.</text>
</comment>
<dbReference type="InterPro" id="IPR005548">
    <property type="entry name" value="Cell_div_FtsQ/DivIB_C"/>
</dbReference>
<evidence type="ECO:0000313" key="10">
    <source>
        <dbReference type="EMBL" id="MCM2674818.1"/>
    </source>
</evidence>
<proteinExistence type="inferred from homology"/>